<evidence type="ECO:0000256" key="1">
    <source>
        <dbReference type="SAM" id="MobiDB-lite"/>
    </source>
</evidence>
<gene>
    <name evidence="2" type="ORF">ASIM_LOCUS17743</name>
</gene>
<reference evidence="2 3" key="2">
    <citation type="submission" date="2018-11" db="EMBL/GenBank/DDBJ databases">
        <authorList>
            <consortium name="Pathogen Informatics"/>
        </authorList>
    </citation>
    <scope>NUCLEOTIDE SEQUENCE [LARGE SCALE GENOMIC DNA]</scope>
</reference>
<dbReference type="Proteomes" id="UP000267096">
    <property type="component" value="Unassembled WGS sequence"/>
</dbReference>
<name>A0A0M3KBJ5_ANISI</name>
<proteinExistence type="predicted"/>
<evidence type="ECO:0000313" key="3">
    <source>
        <dbReference type="Proteomes" id="UP000267096"/>
    </source>
</evidence>
<evidence type="ECO:0000313" key="2">
    <source>
        <dbReference type="EMBL" id="VDK61321.1"/>
    </source>
</evidence>
<dbReference type="AlphaFoldDB" id="A0A0M3KBJ5"/>
<sequence length="146" mass="16913">MENCEGDVCGLHDEPSEKAQEAENNKQLENTSCSAPSDQSGSSFCLNLSDIRQYFPKTANYKVNDSNHSSPWCAVPERWAHARSFLRDKLNYWVQTLKSVKFSDEKDEQIAMRVIHQLAWLLKNSWDGRRESECPSETLWRARRSE</sequence>
<protein>
    <submittedName>
        <fullName evidence="4">Myotubularin phosphatase domain-containing protein</fullName>
    </submittedName>
</protein>
<feature type="compositionally biased region" description="Polar residues" evidence="1">
    <location>
        <begin position="27"/>
        <end position="42"/>
    </location>
</feature>
<dbReference type="EMBL" id="UYRR01034513">
    <property type="protein sequence ID" value="VDK61321.1"/>
    <property type="molecule type" value="Genomic_DNA"/>
</dbReference>
<dbReference type="WBParaSite" id="ASIM_0001834201-mRNA-1">
    <property type="protein sequence ID" value="ASIM_0001834201-mRNA-1"/>
    <property type="gene ID" value="ASIM_0001834201"/>
</dbReference>
<organism evidence="4">
    <name type="scientific">Anisakis simplex</name>
    <name type="common">Herring worm</name>
    <dbReference type="NCBI Taxonomy" id="6269"/>
    <lineage>
        <taxon>Eukaryota</taxon>
        <taxon>Metazoa</taxon>
        <taxon>Ecdysozoa</taxon>
        <taxon>Nematoda</taxon>
        <taxon>Chromadorea</taxon>
        <taxon>Rhabditida</taxon>
        <taxon>Spirurina</taxon>
        <taxon>Ascaridomorpha</taxon>
        <taxon>Ascaridoidea</taxon>
        <taxon>Anisakidae</taxon>
        <taxon>Anisakis</taxon>
        <taxon>Anisakis simplex complex</taxon>
    </lineage>
</organism>
<keyword evidence="3" id="KW-1185">Reference proteome</keyword>
<accession>A0A0M3KBJ5</accession>
<evidence type="ECO:0000313" key="4">
    <source>
        <dbReference type="WBParaSite" id="ASIM_0001834201-mRNA-1"/>
    </source>
</evidence>
<reference evidence="4" key="1">
    <citation type="submission" date="2017-02" db="UniProtKB">
        <authorList>
            <consortium name="WormBaseParasite"/>
        </authorList>
    </citation>
    <scope>IDENTIFICATION</scope>
</reference>
<feature type="compositionally biased region" description="Basic and acidic residues" evidence="1">
    <location>
        <begin position="10"/>
        <end position="26"/>
    </location>
</feature>
<feature type="region of interest" description="Disordered" evidence="1">
    <location>
        <begin position="1"/>
        <end position="42"/>
    </location>
</feature>